<protein>
    <submittedName>
        <fullName evidence="1">Uncharacterized protein</fullName>
    </submittedName>
</protein>
<accession>A0A6G1D058</accession>
<evidence type="ECO:0000313" key="2">
    <source>
        <dbReference type="Proteomes" id="UP000479710"/>
    </source>
</evidence>
<comment type="caution">
    <text evidence="1">The sequence shown here is derived from an EMBL/GenBank/DDBJ whole genome shotgun (WGS) entry which is preliminary data.</text>
</comment>
<evidence type="ECO:0000313" key="1">
    <source>
        <dbReference type="EMBL" id="KAF0905113.1"/>
    </source>
</evidence>
<keyword evidence="2" id="KW-1185">Reference proteome</keyword>
<organism evidence="1 2">
    <name type="scientific">Oryza meyeriana var. granulata</name>
    <dbReference type="NCBI Taxonomy" id="110450"/>
    <lineage>
        <taxon>Eukaryota</taxon>
        <taxon>Viridiplantae</taxon>
        <taxon>Streptophyta</taxon>
        <taxon>Embryophyta</taxon>
        <taxon>Tracheophyta</taxon>
        <taxon>Spermatophyta</taxon>
        <taxon>Magnoliopsida</taxon>
        <taxon>Liliopsida</taxon>
        <taxon>Poales</taxon>
        <taxon>Poaceae</taxon>
        <taxon>BOP clade</taxon>
        <taxon>Oryzoideae</taxon>
        <taxon>Oryzeae</taxon>
        <taxon>Oryzinae</taxon>
        <taxon>Oryza</taxon>
        <taxon>Oryza meyeriana</taxon>
    </lineage>
</organism>
<reference evidence="1 2" key="1">
    <citation type="submission" date="2019-11" db="EMBL/GenBank/DDBJ databases">
        <title>Whole genome sequence of Oryza granulata.</title>
        <authorList>
            <person name="Li W."/>
        </authorList>
    </citation>
    <scope>NUCLEOTIDE SEQUENCE [LARGE SCALE GENOMIC DNA]</scope>
    <source>
        <strain evidence="2">cv. Menghai</strain>
        <tissue evidence="1">Leaf</tissue>
    </source>
</reference>
<dbReference type="EMBL" id="SPHZ02000007">
    <property type="protein sequence ID" value="KAF0905113.1"/>
    <property type="molecule type" value="Genomic_DNA"/>
</dbReference>
<dbReference type="AlphaFoldDB" id="A0A6G1D058"/>
<dbReference type="Proteomes" id="UP000479710">
    <property type="component" value="Unassembled WGS sequence"/>
</dbReference>
<proteinExistence type="predicted"/>
<sequence>MHGPQAGEAGNKVVEALTRPATAPARVRASQAAALTVAKKLYFKDPTLAARSISYCQIIAVYSRKAGQTGPAL</sequence>
<name>A0A6G1D058_9ORYZ</name>
<gene>
    <name evidence="1" type="ORF">E2562_000912</name>
</gene>